<reference evidence="8 9" key="1">
    <citation type="submission" date="2020-08" db="EMBL/GenBank/DDBJ databases">
        <title>Sequencing the genomes of 1000 actinobacteria strains.</title>
        <authorList>
            <person name="Klenk H.-P."/>
        </authorList>
    </citation>
    <scope>NUCLEOTIDE SEQUENCE [LARGE SCALE GENOMIC DNA]</scope>
    <source>
        <strain evidence="8 9">DSM 28238</strain>
    </source>
</reference>
<evidence type="ECO:0000313" key="9">
    <source>
        <dbReference type="Proteomes" id="UP000547528"/>
    </source>
</evidence>
<keyword evidence="5" id="KW-0233">DNA recombination</keyword>
<keyword evidence="4" id="KW-0238">DNA-binding</keyword>
<evidence type="ECO:0000256" key="4">
    <source>
        <dbReference type="ARBA" id="ARBA00023125"/>
    </source>
</evidence>
<dbReference type="InterPro" id="IPR010095">
    <property type="entry name" value="Cas12f1-like_TNB"/>
</dbReference>
<name>A0A7W5TUW5_9MICC</name>
<dbReference type="AlphaFoldDB" id="A0A7W5TUW5"/>
<comment type="caution">
    <text evidence="8">The sequence shown here is derived from an EMBL/GenBank/DDBJ whole genome shotgun (WGS) entry which is preliminary data.</text>
</comment>
<dbReference type="PANTHER" id="PTHR30405:SF25">
    <property type="entry name" value="RNA-GUIDED DNA ENDONUCLEASE INSQ-RELATED"/>
    <property type="match status" value="1"/>
</dbReference>
<dbReference type="NCBIfam" id="NF040570">
    <property type="entry name" value="guided_TnpB"/>
    <property type="match status" value="1"/>
</dbReference>
<dbReference type="GO" id="GO:0006310">
    <property type="term" value="P:DNA recombination"/>
    <property type="evidence" value="ECO:0007669"/>
    <property type="project" value="UniProtKB-KW"/>
</dbReference>
<protein>
    <submittedName>
        <fullName evidence="8">Putative transposase</fullName>
    </submittedName>
</protein>
<dbReference type="GO" id="GO:0003677">
    <property type="term" value="F:DNA binding"/>
    <property type="evidence" value="ECO:0007669"/>
    <property type="project" value="UniProtKB-KW"/>
</dbReference>
<proteinExistence type="inferred from homology"/>
<dbReference type="Pfam" id="PF01385">
    <property type="entry name" value="OrfB_IS605"/>
    <property type="match status" value="1"/>
</dbReference>
<dbReference type="InterPro" id="IPR001959">
    <property type="entry name" value="Transposase"/>
</dbReference>
<dbReference type="InterPro" id="IPR051399">
    <property type="entry name" value="RNA-guided_DNA_endo/Transpos"/>
</dbReference>
<keyword evidence="9" id="KW-1185">Reference proteome</keyword>
<dbReference type="PANTHER" id="PTHR30405">
    <property type="entry name" value="TRANSPOSASE"/>
    <property type="match status" value="1"/>
</dbReference>
<evidence type="ECO:0000259" key="6">
    <source>
        <dbReference type="Pfam" id="PF01385"/>
    </source>
</evidence>
<feature type="domain" description="Probable transposase IS891/IS1136/IS1341" evidence="6">
    <location>
        <begin position="151"/>
        <end position="270"/>
    </location>
</feature>
<evidence type="ECO:0000259" key="7">
    <source>
        <dbReference type="Pfam" id="PF07282"/>
    </source>
</evidence>
<evidence type="ECO:0000256" key="5">
    <source>
        <dbReference type="ARBA" id="ARBA00023172"/>
    </source>
</evidence>
<dbReference type="GO" id="GO:0032196">
    <property type="term" value="P:transposition"/>
    <property type="evidence" value="ECO:0007669"/>
    <property type="project" value="UniProtKB-KW"/>
</dbReference>
<comment type="similarity">
    <text evidence="1">In the C-terminal section; belongs to the transposase 35 family.</text>
</comment>
<evidence type="ECO:0000256" key="2">
    <source>
        <dbReference type="ARBA" id="ARBA00011044"/>
    </source>
</evidence>
<keyword evidence="3" id="KW-0815">Transposition</keyword>
<sequence>MFNDFVAERGRLYQAGFHREVSFAETSRRVLIEAKAPGGARPYLAEVSSAMLQQSVRDAEAGYRNFFASLSGTRKGPRIGRPRLKSKHQHTHRMRFARNAGFKVEDQSHQGHGFLTLPKIGRLPLVLSRPLPSAPSSVTVTAHADGTYEVSFVVEVEPRKALEPAHAAAGVDVGITSLAAVAYEDGTSHKIVNPRHLKARERKLARAQRKLSRCQKGSKNRQKTRTQVAKQHRKVRQARLDHHHKQARALVDNTHAIGLEELNVAGMIRNHRLAKALSDTGMSQFLRLIREKAEETGRTVVTVDQWFPSSQLCSECGCSGGKKGLGIRQWSCSCCGAVLDRDINAAVNVMIAAGLAEIENACGGSVRPAPVLAEPMKQEPAEQTPTLLGAV</sequence>
<dbReference type="Pfam" id="PF07282">
    <property type="entry name" value="Cas12f1-like_TNB"/>
    <property type="match status" value="1"/>
</dbReference>
<accession>A0A7W5TUW5</accession>
<feature type="domain" description="Cas12f1-like TNB" evidence="7">
    <location>
        <begin position="283"/>
        <end position="349"/>
    </location>
</feature>
<organism evidence="8 9">
    <name type="scientific">Garicola koreensis</name>
    <dbReference type="NCBI Taxonomy" id="1262554"/>
    <lineage>
        <taxon>Bacteria</taxon>
        <taxon>Bacillati</taxon>
        <taxon>Actinomycetota</taxon>
        <taxon>Actinomycetes</taxon>
        <taxon>Micrococcales</taxon>
        <taxon>Micrococcaceae</taxon>
        <taxon>Garicola</taxon>
    </lineage>
</organism>
<gene>
    <name evidence="8" type="ORF">FHX47_000527</name>
</gene>
<evidence type="ECO:0000313" key="8">
    <source>
        <dbReference type="EMBL" id="MBB3666934.1"/>
    </source>
</evidence>
<dbReference type="Proteomes" id="UP000547528">
    <property type="component" value="Unassembled WGS sequence"/>
</dbReference>
<evidence type="ECO:0000256" key="1">
    <source>
        <dbReference type="ARBA" id="ARBA00008761"/>
    </source>
</evidence>
<comment type="similarity">
    <text evidence="2">In the N-terminal section; belongs to the transposase 2 family.</text>
</comment>
<dbReference type="EMBL" id="JACIBT010000001">
    <property type="protein sequence ID" value="MBB3666934.1"/>
    <property type="molecule type" value="Genomic_DNA"/>
</dbReference>
<evidence type="ECO:0000256" key="3">
    <source>
        <dbReference type="ARBA" id="ARBA00022578"/>
    </source>
</evidence>